<dbReference type="PANTHER" id="PTHR15576:SF1">
    <property type="entry name" value="RIBITOL-5-PHOSPHATE XYLOSYLTRANSFERASE 1"/>
    <property type="match status" value="1"/>
</dbReference>
<feature type="domain" description="RXYLT1 C-terminal" evidence="1">
    <location>
        <begin position="126"/>
        <end position="169"/>
    </location>
</feature>
<accession>A0AAD8YLC8</accession>
<comment type="caution">
    <text evidence="2">The sequence shown here is derived from an EMBL/GenBank/DDBJ whole genome shotgun (WGS) entry which is preliminary data.</text>
</comment>
<dbReference type="AlphaFoldDB" id="A0AAD8YLC8"/>
<reference evidence="2" key="1">
    <citation type="submission" date="2023-06" db="EMBL/GenBank/DDBJ databases">
        <title>Survivors Of The Sea: Transcriptome response of Skeletonema marinoi to long-term dormancy.</title>
        <authorList>
            <person name="Pinder M.I.M."/>
            <person name="Kourtchenko O."/>
            <person name="Robertson E.K."/>
            <person name="Larsson T."/>
            <person name="Maumus F."/>
            <person name="Osuna-Cruz C.M."/>
            <person name="Vancaester E."/>
            <person name="Stenow R."/>
            <person name="Vandepoele K."/>
            <person name="Ploug H."/>
            <person name="Bruchert V."/>
            <person name="Godhe A."/>
            <person name="Topel M."/>
        </authorList>
    </citation>
    <scope>NUCLEOTIDE SEQUENCE</scope>
    <source>
        <strain evidence="2">R05AC</strain>
    </source>
</reference>
<dbReference type="PANTHER" id="PTHR15576">
    <property type="entry name" value="RIBITOL-5-PHOSPHATE XYLOSYLTRANSFERASE 1"/>
    <property type="match status" value="1"/>
</dbReference>
<dbReference type="GO" id="GO:0120053">
    <property type="term" value="F:ribitol beta-1,4-xylosyltransferase activity"/>
    <property type="evidence" value="ECO:0007669"/>
    <property type="project" value="InterPro"/>
</dbReference>
<gene>
    <name evidence="2" type="ORF">QTG54_000081</name>
</gene>
<dbReference type="Proteomes" id="UP001224775">
    <property type="component" value="Unassembled WGS sequence"/>
</dbReference>
<proteinExistence type="predicted"/>
<dbReference type="GO" id="GO:0005794">
    <property type="term" value="C:Golgi apparatus"/>
    <property type="evidence" value="ECO:0007669"/>
    <property type="project" value="TreeGrafter"/>
</dbReference>
<keyword evidence="3" id="KW-1185">Reference proteome</keyword>
<organism evidence="2 3">
    <name type="scientific">Skeletonema marinoi</name>
    <dbReference type="NCBI Taxonomy" id="267567"/>
    <lineage>
        <taxon>Eukaryota</taxon>
        <taxon>Sar</taxon>
        <taxon>Stramenopiles</taxon>
        <taxon>Ochrophyta</taxon>
        <taxon>Bacillariophyta</taxon>
        <taxon>Coscinodiscophyceae</taxon>
        <taxon>Thalassiosirophycidae</taxon>
        <taxon>Thalassiosirales</taxon>
        <taxon>Skeletonemataceae</taxon>
        <taxon>Skeletonema</taxon>
        <taxon>Skeletonema marinoi-dohrnii complex</taxon>
    </lineage>
</organism>
<sequence length="297" mass="33893">MNENWGAFSTHVPNRTVDWGNWDSHFKAAGCTTDDLWWYLNHTNVSAVFTVTHQWLDHPKALSLPLGVTTSATAKLSQELTLQGTTSINNRTELLLVALSDFLHRPLIAEHVIANFNGSIRNRYKDGSDYLQNLQNAKFTLCPGGLGWDTYRAWESMVMGSIPVLETYYRKDGFYRVFDDLPVLWVDHFDNVTPALLESSYPKILARAEEYNFAKLTKHWWVDYINSFRFDFPAKKRNPQMNMTVSGHSYSNSSFHSLPKIDICNVSELSFNISKMSLKSISGAFIPKNGRIAMLHS</sequence>
<dbReference type="Pfam" id="PF24785">
    <property type="entry name" value="RXYLT1_C"/>
    <property type="match status" value="1"/>
</dbReference>
<protein>
    <recommendedName>
        <fullName evidence="1">RXYLT1 C-terminal domain-containing protein</fullName>
    </recommendedName>
</protein>
<dbReference type="EMBL" id="JATAAI010000001">
    <property type="protein sequence ID" value="KAK1748142.1"/>
    <property type="molecule type" value="Genomic_DNA"/>
</dbReference>
<evidence type="ECO:0000313" key="3">
    <source>
        <dbReference type="Proteomes" id="UP001224775"/>
    </source>
</evidence>
<evidence type="ECO:0000313" key="2">
    <source>
        <dbReference type="EMBL" id="KAK1748142.1"/>
    </source>
</evidence>
<dbReference type="GO" id="GO:0035269">
    <property type="term" value="P:protein O-linked glycosylation via mannose"/>
    <property type="evidence" value="ECO:0007669"/>
    <property type="project" value="InterPro"/>
</dbReference>
<dbReference type="InterPro" id="IPR057538">
    <property type="entry name" value="RXYLT1_C"/>
</dbReference>
<evidence type="ECO:0000259" key="1">
    <source>
        <dbReference type="Pfam" id="PF24785"/>
    </source>
</evidence>
<name>A0AAD8YLC8_9STRA</name>
<dbReference type="InterPro" id="IPR055286">
    <property type="entry name" value="RXYLT1-like"/>
</dbReference>